<feature type="transmembrane region" description="Helical" evidence="7">
    <location>
        <begin position="33"/>
        <end position="54"/>
    </location>
</feature>
<feature type="transmembrane region" description="Helical" evidence="7">
    <location>
        <begin position="66"/>
        <end position="85"/>
    </location>
</feature>
<feature type="domain" description="Sulfatase N-terminal" evidence="8">
    <location>
        <begin position="280"/>
        <end position="562"/>
    </location>
</feature>
<dbReference type="STRING" id="1073423.SAMN04488700_0324"/>
<dbReference type="PANTHER" id="PTHR47371">
    <property type="entry name" value="LIPOTEICHOIC ACID SYNTHASE"/>
    <property type="match status" value="1"/>
</dbReference>
<feature type="transmembrane region" description="Helical" evidence="7">
    <location>
        <begin position="183"/>
        <end position="199"/>
    </location>
</feature>
<reference evidence="9 10" key="1">
    <citation type="submission" date="2017-04" db="EMBL/GenBank/DDBJ databases">
        <authorList>
            <person name="Afonso C.L."/>
            <person name="Miller P.J."/>
            <person name="Scott M.A."/>
            <person name="Spackman E."/>
            <person name="Goraichik I."/>
            <person name="Dimitrov K.M."/>
            <person name="Suarez D.L."/>
            <person name="Swayne D.E."/>
        </authorList>
    </citation>
    <scope>NUCLEOTIDE SEQUENCE [LARGE SCALE GENOMIC DNA]</scope>
    <source>
        <strain evidence="9 10">LMG26642</strain>
    </source>
</reference>
<dbReference type="GO" id="GO:0005886">
    <property type="term" value="C:plasma membrane"/>
    <property type="evidence" value="ECO:0007669"/>
    <property type="project" value="UniProtKB-SubCell"/>
</dbReference>
<dbReference type="Proteomes" id="UP000193435">
    <property type="component" value="Unassembled WGS sequence"/>
</dbReference>
<sequence length="639" mass="73482">MKKDSRWQLNQTRRSSLHSNPFKQIVKELSQTIVSGFLVAVVANFLLQVFQNQFNLEVAWLFMVEWHTSLFLLGTGVLMILYIWFSSLIGNRLIAGFLLIILSMILGIITQQKMLFREEPMYPSDLSMITSLPSILKMMNGRLSVVIFTIFLVLSLGVFWFIKRNRKEKKRKIRQKQMKGLRIGLFVLSSLSLVYIYSFNHPGNIVKAAYDNHAYWIPYSQKMNYYNNGFVGGFLYNLNVKPMEKPESYTTEKVDQLLKKYTKKATEINRTRNNPLKDTNVIYVMSESFSDPTKLKGVEVSRDPMPILRERMERHKSGEVLSEGYGGGTANIEFEALTGLSMEPFAPNLSTPYTQIPSLMNDFPSAVSYFKEAGYSTTAIHPYNTSMYKRKQVYEELGFDRFLDEETMTYNKTVANNPYISDDAAYQEIVKQIKATKETDFVHLVSMQNHMPYANFYPETTFTAKGTADDSEAAHYFQGLTYSDESLDYFLTALIKQKEETIVVFWGDHLPGFYGEEVVEANGRVTMHQTPLLIFSTEKEKQESIGTISPIYFMNHVLALADSPVSPYYAFLMTLEASLPAFEKGTYLEAGKQEAKLNREELSQETNDLLKEYDLLQYDITIGNKQSKKADFFQVSKEY</sequence>
<gene>
    <name evidence="9" type="ORF">SAMN04488700_0324</name>
</gene>
<evidence type="ECO:0000256" key="3">
    <source>
        <dbReference type="ARBA" id="ARBA00022475"/>
    </source>
</evidence>
<evidence type="ECO:0000256" key="7">
    <source>
        <dbReference type="SAM" id="Phobius"/>
    </source>
</evidence>
<dbReference type="InterPro" id="IPR017850">
    <property type="entry name" value="Alkaline_phosphatase_core_sf"/>
</dbReference>
<evidence type="ECO:0000313" key="9">
    <source>
        <dbReference type="EMBL" id="SMH26922.1"/>
    </source>
</evidence>
<dbReference type="RefSeq" id="WP_085558679.1">
    <property type="nucleotide sequence ID" value="NZ_FOAH01000045.1"/>
</dbReference>
<dbReference type="InterPro" id="IPR000917">
    <property type="entry name" value="Sulfatase_N"/>
</dbReference>
<evidence type="ECO:0000256" key="5">
    <source>
        <dbReference type="ARBA" id="ARBA00022989"/>
    </source>
</evidence>
<dbReference type="Pfam" id="PF00884">
    <property type="entry name" value="Sulfatase"/>
    <property type="match status" value="1"/>
</dbReference>
<dbReference type="Gene3D" id="3.40.720.10">
    <property type="entry name" value="Alkaline Phosphatase, subunit A"/>
    <property type="match status" value="1"/>
</dbReference>
<dbReference type="EMBL" id="FXBJ01000002">
    <property type="protein sequence ID" value="SMH26922.1"/>
    <property type="molecule type" value="Genomic_DNA"/>
</dbReference>
<evidence type="ECO:0000259" key="8">
    <source>
        <dbReference type="Pfam" id="PF00884"/>
    </source>
</evidence>
<dbReference type="CDD" id="cd16015">
    <property type="entry name" value="LTA_synthase"/>
    <property type="match status" value="1"/>
</dbReference>
<keyword evidence="3" id="KW-1003">Cell membrane</keyword>
<dbReference type="PANTHER" id="PTHR47371:SF3">
    <property type="entry name" value="PHOSPHOGLYCEROL TRANSFERASE I"/>
    <property type="match status" value="1"/>
</dbReference>
<keyword evidence="10" id="KW-1185">Reference proteome</keyword>
<dbReference type="AlphaFoldDB" id="A0A1X7MQ37"/>
<keyword evidence="5 7" id="KW-1133">Transmembrane helix</keyword>
<evidence type="ECO:0000256" key="4">
    <source>
        <dbReference type="ARBA" id="ARBA00022692"/>
    </source>
</evidence>
<dbReference type="SUPFAM" id="SSF53649">
    <property type="entry name" value="Alkaline phosphatase-like"/>
    <property type="match status" value="1"/>
</dbReference>
<comment type="subcellular location">
    <subcellularLocation>
        <location evidence="1">Cell membrane</location>
        <topology evidence="1">Multi-pass membrane protein</topology>
    </subcellularLocation>
</comment>
<keyword evidence="6 7" id="KW-0472">Membrane</keyword>
<name>A0A1X7MQ37_9LACT</name>
<comment type="pathway">
    <text evidence="2">Cell wall biogenesis; lipoteichoic acid biosynthesis.</text>
</comment>
<evidence type="ECO:0000256" key="2">
    <source>
        <dbReference type="ARBA" id="ARBA00004936"/>
    </source>
</evidence>
<keyword evidence="4 7" id="KW-0812">Transmembrane</keyword>
<dbReference type="InterPro" id="IPR050448">
    <property type="entry name" value="OpgB/LTA_synthase_biosynth"/>
</dbReference>
<dbReference type="GO" id="GO:0016740">
    <property type="term" value="F:transferase activity"/>
    <property type="evidence" value="ECO:0007669"/>
    <property type="project" value="UniProtKB-KW"/>
</dbReference>
<proteinExistence type="predicted"/>
<organism evidence="9 10">
    <name type="scientific">Carnobacterium iners</name>
    <dbReference type="NCBI Taxonomy" id="1073423"/>
    <lineage>
        <taxon>Bacteria</taxon>
        <taxon>Bacillati</taxon>
        <taxon>Bacillota</taxon>
        <taxon>Bacilli</taxon>
        <taxon>Lactobacillales</taxon>
        <taxon>Carnobacteriaceae</taxon>
        <taxon>Carnobacterium</taxon>
    </lineage>
</organism>
<dbReference type="OrthoDB" id="243547at2"/>
<evidence type="ECO:0000256" key="1">
    <source>
        <dbReference type="ARBA" id="ARBA00004651"/>
    </source>
</evidence>
<protein>
    <submittedName>
        <fullName evidence="9">Phosphoglycerol transferase MdoB</fullName>
    </submittedName>
</protein>
<accession>A0A1X7MQ37</accession>
<evidence type="ECO:0000256" key="6">
    <source>
        <dbReference type="ARBA" id="ARBA00023136"/>
    </source>
</evidence>
<feature type="transmembrane region" description="Helical" evidence="7">
    <location>
        <begin position="92"/>
        <end position="110"/>
    </location>
</feature>
<keyword evidence="9" id="KW-0808">Transferase</keyword>
<feature type="transmembrane region" description="Helical" evidence="7">
    <location>
        <begin position="143"/>
        <end position="162"/>
    </location>
</feature>
<evidence type="ECO:0000313" key="10">
    <source>
        <dbReference type="Proteomes" id="UP000193435"/>
    </source>
</evidence>